<feature type="compositionally biased region" description="Basic residues" evidence="1">
    <location>
        <begin position="74"/>
        <end position="85"/>
    </location>
</feature>
<reference evidence="2" key="1">
    <citation type="submission" date="2023-10" db="EMBL/GenBank/DDBJ databases">
        <authorList>
            <person name="Chen Y."/>
            <person name="Shah S."/>
            <person name="Dougan E. K."/>
            <person name="Thang M."/>
            <person name="Chan C."/>
        </authorList>
    </citation>
    <scope>NUCLEOTIDE SEQUENCE [LARGE SCALE GENOMIC DNA]</scope>
</reference>
<organism evidence="2 3">
    <name type="scientific">Prorocentrum cordatum</name>
    <dbReference type="NCBI Taxonomy" id="2364126"/>
    <lineage>
        <taxon>Eukaryota</taxon>
        <taxon>Sar</taxon>
        <taxon>Alveolata</taxon>
        <taxon>Dinophyceae</taxon>
        <taxon>Prorocentrales</taxon>
        <taxon>Prorocentraceae</taxon>
        <taxon>Prorocentrum</taxon>
    </lineage>
</organism>
<dbReference type="Proteomes" id="UP001189429">
    <property type="component" value="Unassembled WGS sequence"/>
</dbReference>
<protein>
    <submittedName>
        <fullName evidence="2">Uncharacterized protein</fullName>
    </submittedName>
</protein>
<proteinExistence type="predicted"/>
<feature type="region of interest" description="Disordered" evidence="1">
    <location>
        <begin position="1"/>
        <end position="100"/>
    </location>
</feature>
<gene>
    <name evidence="2" type="ORF">PCOR1329_LOCUS54802</name>
</gene>
<keyword evidence="3" id="KW-1185">Reference proteome</keyword>
<evidence type="ECO:0000313" key="2">
    <source>
        <dbReference type="EMBL" id="CAK0868004.1"/>
    </source>
</evidence>
<evidence type="ECO:0000256" key="1">
    <source>
        <dbReference type="SAM" id="MobiDB-lite"/>
    </source>
</evidence>
<sequence length="152" mass="16284">MGHCRRDQRRAPGPPPGAGDPVGRRLSVVSSGHRRRQDEEEGGPLQPAPFPPLHVTGVAAHCDATRAPTEPTRRGQRAAKVRGARSRLPARAPHTSEADGESLQVELSAAWGAGYVLRFLISSLSQRAQQARGSLYKEIVPCFLRSPAGTAL</sequence>
<name>A0ABN9V9D4_9DINO</name>
<comment type="caution">
    <text evidence="2">The sequence shown here is derived from an EMBL/GenBank/DDBJ whole genome shotgun (WGS) entry which is preliminary data.</text>
</comment>
<evidence type="ECO:0000313" key="3">
    <source>
        <dbReference type="Proteomes" id="UP001189429"/>
    </source>
</evidence>
<accession>A0ABN9V9D4</accession>
<dbReference type="EMBL" id="CAUYUJ010016704">
    <property type="protein sequence ID" value="CAK0868004.1"/>
    <property type="molecule type" value="Genomic_DNA"/>
</dbReference>